<dbReference type="GO" id="GO:0016298">
    <property type="term" value="F:lipase activity"/>
    <property type="evidence" value="ECO:0007669"/>
    <property type="project" value="InterPro"/>
</dbReference>
<dbReference type="InterPro" id="IPR029058">
    <property type="entry name" value="AB_hydrolase_fold"/>
</dbReference>
<dbReference type="VEuPathDB" id="VectorBase:AALB007366"/>
<comment type="similarity">
    <text evidence="2 4">Belongs to the AB hydrolase superfamily. Lipase family.</text>
</comment>
<protein>
    <submittedName>
        <fullName evidence="5">Uncharacterized protein</fullName>
    </submittedName>
</protein>
<dbReference type="VEuPathDB" id="VectorBase:AALB20_030436"/>
<dbReference type="Proteomes" id="UP000069272">
    <property type="component" value="Chromosome 3R"/>
</dbReference>
<reference evidence="5" key="2">
    <citation type="submission" date="2022-08" db="UniProtKB">
        <authorList>
            <consortium name="EnsemblMetazoa"/>
        </authorList>
    </citation>
    <scope>IDENTIFICATION</scope>
    <source>
        <strain evidence="5">STECLA/ALBI9_A</strain>
    </source>
</reference>
<accession>A0A182FLF7</accession>
<dbReference type="Pfam" id="PF00151">
    <property type="entry name" value="Lipase"/>
    <property type="match status" value="1"/>
</dbReference>
<evidence type="ECO:0000256" key="1">
    <source>
        <dbReference type="ARBA" id="ARBA00004613"/>
    </source>
</evidence>
<dbReference type="GO" id="GO:0017171">
    <property type="term" value="F:serine hydrolase activity"/>
    <property type="evidence" value="ECO:0007669"/>
    <property type="project" value="TreeGrafter"/>
</dbReference>
<organism evidence="5 6">
    <name type="scientific">Anopheles albimanus</name>
    <name type="common">New world malaria mosquito</name>
    <dbReference type="NCBI Taxonomy" id="7167"/>
    <lineage>
        <taxon>Eukaryota</taxon>
        <taxon>Metazoa</taxon>
        <taxon>Ecdysozoa</taxon>
        <taxon>Arthropoda</taxon>
        <taxon>Hexapoda</taxon>
        <taxon>Insecta</taxon>
        <taxon>Pterygota</taxon>
        <taxon>Neoptera</taxon>
        <taxon>Endopterygota</taxon>
        <taxon>Diptera</taxon>
        <taxon>Nematocera</taxon>
        <taxon>Culicoidea</taxon>
        <taxon>Culicidae</taxon>
        <taxon>Anophelinae</taxon>
        <taxon>Anopheles</taxon>
    </lineage>
</organism>
<proteinExistence type="inferred from homology"/>
<dbReference type="SUPFAM" id="SSF53474">
    <property type="entry name" value="alpha/beta-Hydrolases"/>
    <property type="match status" value="1"/>
</dbReference>
<keyword evidence="3" id="KW-0964">Secreted</keyword>
<evidence type="ECO:0000313" key="5">
    <source>
        <dbReference type="EnsemblMetazoa" id="AALB007366-PA"/>
    </source>
</evidence>
<dbReference type="AlphaFoldDB" id="A0A182FLF7"/>
<dbReference type="PANTHER" id="PTHR11610">
    <property type="entry name" value="LIPASE"/>
    <property type="match status" value="1"/>
</dbReference>
<dbReference type="GO" id="GO:0005615">
    <property type="term" value="C:extracellular space"/>
    <property type="evidence" value="ECO:0007669"/>
    <property type="project" value="TreeGrafter"/>
</dbReference>
<dbReference type="STRING" id="7167.A0A182FLF7"/>
<keyword evidence="6" id="KW-1185">Reference proteome</keyword>
<sequence length="312" mass="35704">MKAFQVLFSFWLSCWMLVTLATAQDGSFYAKLITFAIHNSELNVTTNVESDFKDFESLGCNRTEPFALIVHGWKESCRTEWLLDMISNLSSVRPGCIYCMNYNNFSRHEDYFGLVRQFLPISQVLLTKLQQLEDFGYDFDEGHAFGFSYGARLSLDALQKFGPGRLGSLDVCEPAGPGFDGDQKFRDQDPRLAAKNVQCIHTSDNYGTRDRNCHQNWNLGRCGRSQDASGPYPKGSHGLCPYMYNSAFQHDFLAAPNKQNCPTKRLTTHWPKGFRMGYFMDRKSDVYGDLFADTTREYPYYDSTYANEVNEV</sequence>
<evidence type="ECO:0000313" key="6">
    <source>
        <dbReference type="Proteomes" id="UP000069272"/>
    </source>
</evidence>
<evidence type="ECO:0000256" key="2">
    <source>
        <dbReference type="ARBA" id="ARBA00010701"/>
    </source>
</evidence>
<evidence type="ECO:0000256" key="3">
    <source>
        <dbReference type="ARBA" id="ARBA00022525"/>
    </source>
</evidence>
<dbReference type="EnsemblMetazoa" id="AALB007366-RA">
    <property type="protein sequence ID" value="AALB007366-PA"/>
    <property type="gene ID" value="AALB007366"/>
</dbReference>
<dbReference type="InterPro" id="IPR013818">
    <property type="entry name" value="Lipase"/>
</dbReference>
<evidence type="ECO:0000256" key="4">
    <source>
        <dbReference type="RuleBase" id="RU004262"/>
    </source>
</evidence>
<dbReference type="InterPro" id="IPR000734">
    <property type="entry name" value="TAG_lipase"/>
</dbReference>
<name>A0A182FLF7_ANOAL</name>
<dbReference type="Gene3D" id="3.40.50.1820">
    <property type="entry name" value="alpha/beta hydrolase"/>
    <property type="match status" value="1"/>
</dbReference>
<reference evidence="5 6" key="1">
    <citation type="journal article" date="2017" name="G3 (Bethesda)">
        <title>The Physical Genome Mapping of Anopheles albimanus Corrected Scaffold Misassemblies and Identified Interarm Rearrangements in Genus Anopheles.</title>
        <authorList>
            <person name="Artemov G.N."/>
            <person name="Peery A.N."/>
            <person name="Jiang X."/>
            <person name="Tu Z."/>
            <person name="Stegniy V.N."/>
            <person name="Sharakhova M.V."/>
            <person name="Sharakhov I.V."/>
        </authorList>
    </citation>
    <scope>NUCLEOTIDE SEQUENCE [LARGE SCALE GENOMIC DNA]</scope>
    <source>
        <strain evidence="5 6">ALBI9_A</strain>
    </source>
</reference>
<comment type="subcellular location">
    <subcellularLocation>
        <location evidence="1">Secreted</location>
    </subcellularLocation>
</comment>
<dbReference type="GO" id="GO:0016042">
    <property type="term" value="P:lipid catabolic process"/>
    <property type="evidence" value="ECO:0007669"/>
    <property type="project" value="TreeGrafter"/>
</dbReference>
<dbReference type="PANTHER" id="PTHR11610:SF104">
    <property type="entry name" value="AGAP010328-PA"/>
    <property type="match status" value="1"/>
</dbReference>